<evidence type="ECO:0000313" key="3">
    <source>
        <dbReference type="Proteomes" id="UP000287609"/>
    </source>
</evidence>
<dbReference type="InterPro" id="IPR001173">
    <property type="entry name" value="Glyco_trans_2-like"/>
</dbReference>
<dbReference type="Gene3D" id="3.90.550.10">
    <property type="entry name" value="Spore Coat Polysaccharide Biosynthesis Protein SpsA, Chain A"/>
    <property type="match status" value="1"/>
</dbReference>
<dbReference type="Pfam" id="PF00535">
    <property type="entry name" value="Glycos_transf_2"/>
    <property type="match status" value="1"/>
</dbReference>
<sequence>MHIEVTAIVVSYNRERLLRDCLTGIQRQTRRPDHVIVVDNASTDHAVRVAKTHPLHAHVIQLHNNYGGAGGFCAGIALAMQHYYKPNTIQYVWVMDDDTIPTRTALEQLLATVQTNVDENGVLPTVLGSKAIWIDGREHLMNKPRLRTFVRKGVRFLQGSANAYQVRSLSFVSCLINMGAIAGLKRLPESAYFLWNDDFEFTSALLKRGIGYYVPNSVVEHRTKVFGSSDADPGARFVNEVRNKIWMLRLRARDFYVEEYVELLLKTVRRWVLTIARSDNRAALLKYFREGWNEGWHTKPATNEQIFINEPMIEAAVKSVLD</sequence>
<reference evidence="2 3" key="1">
    <citation type="submission" date="2018-09" db="EMBL/GenBank/DDBJ databases">
        <title>Characterization of the phylogenetic diversity of five novel species belonging to the genus Bifidobacterium.</title>
        <authorList>
            <person name="Lugli G.A."/>
            <person name="Duranti S."/>
            <person name="Milani C."/>
        </authorList>
    </citation>
    <scope>NUCLEOTIDE SEQUENCE [LARGE SCALE GENOMIC DNA]</scope>
    <source>
        <strain evidence="2 3">2036B</strain>
    </source>
</reference>
<proteinExistence type="predicted"/>
<dbReference type="EMBL" id="QXGM01000004">
    <property type="protein sequence ID" value="RSX53335.1"/>
    <property type="molecule type" value="Genomic_DNA"/>
</dbReference>
<keyword evidence="2" id="KW-0808">Transferase</keyword>
<gene>
    <name evidence="2" type="ORF">D2E26_1377</name>
</gene>
<evidence type="ECO:0000259" key="1">
    <source>
        <dbReference type="Pfam" id="PF00535"/>
    </source>
</evidence>
<feature type="domain" description="Glycosyltransferase 2-like" evidence="1">
    <location>
        <begin position="7"/>
        <end position="122"/>
    </location>
</feature>
<dbReference type="Proteomes" id="UP000287609">
    <property type="component" value="Unassembled WGS sequence"/>
</dbReference>
<dbReference type="OrthoDB" id="7665907at2"/>
<dbReference type="InterPro" id="IPR050834">
    <property type="entry name" value="Glycosyltransf_2"/>
</dbReference>
<dbReference type="PANTHER" id="PTHR43685">
    <property type="entry name" value="GLYCOSYLTRANSFERASE"/>
    <property type="match status" value="1"/>
</dbReference>
<dbReference type="RefSeq" id="WP_125964058.1">
    <property type="nucleotide sequence ID" value="NZ_QXGM01000004.1"/>
</dbReference>
<comment type="caution">
    <text evidence="2">The sequence shown here is derived from an EMBL/GenBank/DDBJ whole genome shotgun (WGS) entry which is preliminary data.</text>
</comment>
<dbReference type="SUPFAM" id="SSF53448">
    <property type="entry name" value="Nucleotide-diphospho-sugar transferases"/>
    <property type="match status" value="1"/>
</dbReference>
<dbReference type="AlphaFoldDB" id="A0A430FK95"/>
<accession>A0A430FK95</accession>
<evidence type="ECO:0000313" key="2">
    <source>
        <dbReference type="EMBL" id="RSX53335.1"/>
    </source>
</evidence>
<dbReference type="InterPro" id="IPR029044">
    <property type="entry name" value="Nucleotide-diphossugar_trans"/>
</dbReference>
<dbReference type="GO" id="GO:0016740">
    <property type="term" value="F:transferase activity"/>
    <property type="evidence" value="ECO:0007669"/>
    <property type="project" value="UniProtKB-KW"/>
</dbReference>
<organism evidence="2 3">
    <name type="scientific">Bifidobacterium dolichotidis</name>
    <dbReference type="NCBI Taxonomy" id="2306976"/>
    <lineage>
        <taxon>Bacteria</taxon>
        <taxon>Bacillati</taxon>
        <taxon>Actinomycetota</taxon>
        <taxon>Actinomycetes</taxon>
        <taxon>Bifidobacteriales</taxon>
        <taxon>Bifidobacteriaceae</taxon>
        <taxon>Bifidobacterium</taxon>
    </lineage>
</organism>
<name>A0A430FK95_9BIFI</name>
<protein>
    <submittedName>
        <fullName evidence="2">Glycosyltransferase, group 2 family protein</fullName>
    </submittedName>
</protein>
<dbReference type="PANTHER" id="PTHR43685:SF2">
    <property type="entry name" value="GLYCOSYLTRANSFERASE 2-LIKE DOMAIN-CONTAINING PROTEIN"/>
    <property type="match status" value="1"/>
</dbReference>
<keyword evidence="3" id="KW-1185">Reference proteome</keyword>